<accession>W4L792</accession>
<evidence type="ECO:0000256" key="1">
    <source>
        <dbReference type="ARBA" id="ARBA00022505"/>
    </source>
</evidence>
<evidence type="ECO:0000259" key="3">
    <source>
        <dbReference type="SMART" id="SM01008"/>
    </source>
</evidence>
<keyword evidence="2" id="KW-0560">Oxidoreductase</keyword>
<dbReference type="GO" id="GO:0016491">
    <property type="term" value="F:oxidoreductase activity"/>
    <property type="evidence" value="ECO:0007669"/>
    <property type="project" value="UniProtKB-KW"/>
</dbReference>
<protein>
    <recommendedName>
        <fullName evidence="3">Aldehyde oxidase/xanthine dehydrogenase a/b hammerhead domain-containing protein</fullName>
    </recommendedName>
</protein>
<keyword evidence="1" id="KW-0500">Molybdenum</keyword>
<dbReference type="InterPro" id="IPR036856">
    <property type="entry name" value="Ald_Oxase/Xan_DH_a/b_sf"/>
</dbReference>
<dbReference type="SUPFAM" id="SSF54665">
    <property type="entry name" value="CO dehydrogenase molybdoprotein N-domain-like"/>
    <property type="match status" value="1"/>
</dbReference>
<comment type="caution">
    <text evidence="4">The sequence shown here is derived from an EMBL/GenBank/DDBJ whole genome shotgun (WGS) entry which is preliminary data.</text>
</comment>
<dbReference type="Proteomes" id="UP000019141">
    <property type="component" value="Unassembled WGS sequence"/>
</dbReference>
<dbReference type="HOGENOM" id="CLU_001681_2_0_7"/>
<dbReference type="PANTHER" id="PTHR11908:SF132">
    <property type="entry name" value="ALDEHYDE OXIDASE 1-RELATED"/>
    <property type="match status" value="1"/>
</dbReference>
<dbReference type="InterPro" id="IPR037165">
    <property type="entry name" value="AldOxase/xan_DH_Mopterin-bd_sf"/>
</dbReference>
<dbReference type="EMBL" id="AZHW01001176">
    <property type="protein sequence ID" value="ETW93769.1"/>
    <property type="molecule type" value="Genomic_DNA"/>
</dbReference>
<evidence type="ECO:0000313" key="4">
    <source>
        <dbReference type="EMBL" id="ETW93769.1"/>
    </source>
</evidence>
<dbReference type="InterPro" id="IPR046867">
    <property type="entry name" value="AldOxase/xan_DH_MoCoBD2"/>
</dbReference>
<dbReference type="InterPro" id="IPR008274">
    <property type="entry name" value="AldOxase/xan_DH_MoCoBD1"/>
</dbReference>
<gene>
    <name evidence="4" type="ORF">ETSY1_37775</name>
</gene>
<dbReference type="SMART" id="SM01008">
    <property type="entry name" value="Ald_Xan_dh_C"/>
    <property type="match status" value="1"/>
</dbReference>
<dbReference type="AlphaFoldDB" id="W4L792"/>
<dbReference type="PANTHER" id="PTHR11908">
    <property type="entry name" value="XANTHINE DEHYDROGENASE"/>
    <property type="match status" value="1"/>
</dbReference>
<feature type="domain" description="Aldehyde oxidase/xanthine dehydrogenase a/b hammerhead" evidence="3">
    <location>
        <begin position="23"/>
        <end position="134"/>
    </location>
</feature>
<dbReference type="Gene3D" id="3.90.1170.50">
    <property type="entry name" value="Aldehyde oxidase/xanthine dehydrogenase, a/b hammerhead"/>
    <property type="match status" value="1"/>
</dbReference>
<dbReference type="Pfam" id="PF02738">
    <property type="entry name" value="MoCoBD_1"/>
    <property type="match status" value="1"/>
</dbReference>
<dbReference type="GO" id="GO:0005506">
    <property type="term" value="F:iron ion binding"/>
    <property type="evidence" value="ECO:0007669"/>
    <property type="project" value="InterPro"/>
</dbReference>
<dbReference type="Pfam" id="PF20256">
    <property type="entry name" value="MoCoBD_2"/>
    <property type="match status" value="1"/>
</dbReference>
<proteinExistence type="predicted"/>
<evidence type="ECO:0000313" key="5">
    <source>
        <dbReference type="Proteomes" id="UP000019141"/>
    </source>
</evidence>
<dbReference type="SUPFAM" id="SSF56003">
    <property type="entry name" value="Molybdenum cofactor-binding domain"/>
    <property type="match status" value="1"/>
</dbReference>
<dbReference type="InterPro" id="IPR000674">
    <property type="entry name" value="Ald_Oxase/Xan_DH_a/b"/>
</dbReference>
<dbReference type="Gene3D" id="3.30.365.10">
    <property type="entry name" value="Aldehyde oxidase/xanthine dehydrogenase, molybdopterin binding domain"/>
    <property type="match status" value="4"/>
</dbReference>
<name>W4L792_ENTF1</name>
<sequence>MPTSDWKWIGRHFPPIEDKRFVLGKGRYINDIVLPGMLHMATLPSPHAHARIARIDTRAAEQAPGVIKIITGADLPEWMDPIPQNLNLPHVLWYPLAVDKARFAGEWVAAVVAANRYQAEDAAELIEVDYEPLGPVVDPEAAIEPGAPVLHEAHGSNIAFQMSMDFGDVDGAFEQAKHVFEGRYRWSRHSGVPMETFGCVAQWDEITGMAEVWASQQNPQIMEQIARTMRVPTNKVRVHMDVDIGGSYGNKRGRKQIFLTCVASRMVGQPVKFIEDRMENMAAGDAHGPDRIWDIQVGCDDAGRVLGLDLKVIDDAGAYAGRGAMQISKPITALVGPYTIPAVRYTPTSVLTCKTNQAPYNGFGQAPTNFVIERAMDMVAKGLGIDRTEVRLRNFIQPDQFPYEIPTGATYDSGNYPAVMQRILEMSGYHHAAEMKAEARQRGKLLGIGVATCIEPSAGAGSVFNLFQNPNMIGGGDVGEGVRLQVDLNGNVTAAIGFQSAGQGHETTVTQLVCEALQVEPSQVVVVRADSTGGVPSVATTGSRMHLMMGAAVLGAAAKIKEKMTAIASQALGVEPSMVELRDGEFVAKLLPSVRMPFSEVARIAYRRADLRPVNMEPALVETYVYRTPKSGERDPNWQDGAFRTRGYTSFAFAAHIPIVEIDEATFDIQFQNYYIVHDCGVQINPQIVEGLVYGGAMRGIDAALLSEYAYSDNGQLLTQSFMDHLLASAMEVPHFTMDDICTPAPAHPLGVKGAGEGGYMTGPAAIISAIEDAISDYDIHLSSIPMTPAKLFELIGMTTRQG</sequence>
<reference evidence="4 5" key="1">
    <citation type="journal article" date="2014" name="Nature">
        <title>An environmental bacterial taxon with a large and distinct metabolic repertoire.</title>
        <authorList>
            <person name="Wilson M.C."/>
            <person name="Mori T."/>
            <person name="Ruckert C."/>
            <person name="Uria A.R."/>
            <person name="Helf M.J."/>
            <person name="Takada K."/>
            <person name="Gernert C."/>
            <person name="Steffens U.A."/>
            <person name="Heycke N."/>
            <person name="Schmitt S."/>
            <person name="Rinke C."/>
            <person name="Helfrich E.J."/>
            <person name="Brachmann A.O."/>
            <person name="Gurgui C."/>
            <person name="Wakimoto T."/>
            <person name="Kracht M."/>
            <person name="Crusemann M."/>
            <person name="Hentschel U."/>
            <person name="Abe I."/>
            <person name="Matsunaga S."/>
            <person name="Kalinowski J."/>
            <person name="Takeyama H."/>
            <person name="Piel J."/>
        </authorList>
    </citation>
    <scope>NUCLEOTIDE SEQUENCE [LARGE SCALE GENOMIC DNA]</scope>
    <source>
        <strain evidence="5">TSY1</strain>
    </source>
</reference>
<keyword evidence="5" id="KW-1185">Reference proteome</keyword>
<organism evidence="4 5">
    <name type="scientific">Entotheonella factor</name>
    <dbReference type="NCBI Taxonomy" id="1429438"/>
    <lineage>
        <taxon>Bacteria</taxon>
        <taxon>Pseudomonadati</taxon>
        <taxon>Nitrospinota/Tectimicrobiota group</taxon>
        <taxon>Candidatus Tectimicrobiota</taxon>
        <taxon>Candidatus Entotheonellia</taxon>
        <taxon>Candidatus Entotheonellales</taxon>
        <taxon>Candidatus Entotheonellaceae</taxon>
        <taxon>Candidatus Entotheonella</taxon>
    </lineage>
</organism>
<dbReference type="InterPro" id="IPR016208">
    <property type="entry name" value="Ald_Oxase/xanthine_DH-like"/>
</dbReference>
<evidence type="ECO:0000256" key="2">
    <source>
        <dbReference type="ARBA" id="ARBA00023002"/>
    </source>
</evidence>
<dbReference type="Pfam" id="PF01315">
    <property type="entry name" value="Ald_Xan_dh_C"/>
    <property type="match status" value="1"/>
</dbReference>